<evidence type="ECO:0000313" key="3">
    <source>
        <dbReference type="EMBL" id="SUZ70403.1"/>
    </source>
</evidence>
<gene>
    <name evidence="3" type="ORF">METZ01_LOCUS23257</name>
</gene>
<proteinExistence type="inferred from homology"/>
<dbReference type="PANTHER" id="PTHR43658">
    <property type="entry name" value="SHORT-CHAIN DEHYDROGENASE/REDUCTASE"/>
    <property type="match status" value="1"/>
</dbReference>
<evidence type="ECO:0008006" key="4">
    <source>
        <dbReference type="Google" id="ProtNLM"/>
    </source>
</evidence>
<keyword evidence="2" id="KW-0560">Oxidoreductase</keyword>
<dbReference type="FunFam" id="3.40.50.720:FF:000173">
    <property type="entry name" value="3-oxoacyl-[acyl-carrier protein] reductase"/>
    <property type="match status" value="1"/>
</dbReference>
<evidence type="ECO:0000256" key="2">
    <source>
        <dbReference type="ARBA" id="ARBA00023002"/>
    </source>
</evidence>
<dbReference type="InterPro" id="IPR020904">
    <property type="entry name" value="Sc_DH/Rdtase_CS"/>
</dbReference>
<dbReference type="PANTHER" id="PTHR43658:SF8">
    <property type="entry name" value="17-BETA-HYDROXYSTEROID DEHYDROGENASE 14-RELATED"/>
    <property type="match status" value="1"/>
</dbReference>
<dbReference type="AlphaFoldDB" id="A0A381PYE2"/>
<dbReference type="GO" id="GO:0016491">
    <property type="term" value="F:oxidoreductase activity"/>
    <property type="evidence" value="ECO:0007669"/>
    <property type="project" value="UniProtKB-KW"/>
</dbReference>
<dbReference type="PRINTS" id="PR00080">
    <property type="entry name" value="SDRFAMILY"/>
</dbReference>
<name>A0A381PYE2_9ZZZZ</name>
<reference evidence="3" key="1">
    <citation type="submission" date="2018-05" db="EMBL/GenBank/DDBJ databases">
        <authorList>
            <person name="Lanie J.A."/>
            <person name="Ng W.-L."/>
            <person name="Kazmierczak K.M."/>
            <person name="Andrzejewski T.M."/>
            <person name="Davidsen T.M."/>
            <person name="Wayne K.J."/>
            <person name="Tettelin H."/>
            <person name="Glass J.I."/>
            <person name="Rusch D."/>
            <person name="Podicherti R."/>
            <person name="Tsui H.-C.T."/>
            <person name="Winkler M.E."/>
        </authorList>
    </citation>
    <scope>NUCLEOTIDE SEQUENCE</scope>
</reference>
<evidence type="ECO:0000256" key="1">
    <source>
        <dbReference type="ARBA" id="ARBA00006484"/>
    </source>
</evidence>
<protein>
    <recommendedName>
        <fullName evidence="4">3-hydroxyacyl-CoA dehydrogenase</fullName>
    </recommendedName>
</protein>
<dbReference type="EMBL" id="UINC01001090">
    <property type="protein sequence ID" value="SUZ70403.1"/>
    <property type="molecule type" value="Genomic_DNA"/>
</dbReference>
<dbReference type="SUPFAM" id="SSF51735">
    <property type="entry name" value="NAD(P)-binding Rossmann-fold domains"/>
    <property type="match status" value="1"/>
</dbReference>
<dbReference type="PRINTS" id="PR00081">
    <property type="entry name" value="GDHRDH"/>
</dbReference>
<dbReference type="InterPro" id="IPR036291">
    <property type="entry name" value="NAD(P)-bd_dom_sf"/>
</dbReference>
<organism evidence="3">
    <name type="scientific">marine metagenome</name>
    <dbReference type="NCBI Taxonomy" id="408172"/>
    <lineage>
        <taxon>unclassified sequences</taxon>
        <taxon>metagenomes</taxon>
        <taxon>ecological metagenomes</taxon>
    </lineage>
</organism>
<dbReference type="Pfam" id="PF00106">
    <property type="entry name" value="adh_short"/>
    <property type="match status" value="1"/>
</dbReference>
<dbReference type="PROSITE" id="PS00061">
    <property type="entry name" value="ADH_SHORT"/>
    <property type="match status" value="1"/>
</dbReference>
<accession>A0A381PYE2</accession>
<sequence length="270" mass="28575">MLRVRINLMGGTNTMELNGKTAFITGGASGLGLATAKNFKAAGANVFLYDLNAEALEHAATELGQKAAWHAGDVTDEGAVKKAIEKAKEEFGTIHVNVNSAGIGGASRTVGRKGPMPLEKFEHIVRVNLIGTFNVLRLCAEVMQLNEPQTEDDERGVIINVASIAAFDGQTGQAGYAASKGGIVAMTLPIARDLAKRGVRIMTVAPGVFETPLLANAPDEIKEPLIAITQFPKRLGDPAEFAQEVAHIVNCSYLNGETIRLDAGIRMPAI</sequence>
<dbReference type="InterPro" id="IPR002347">
    <property type="entry name" value="SDR_fam"/>
</dbReference>
<dbReference type="Gene3D" id="3.40.50.720">
    <property type="entry name" value="NAD(P)-binding Rossmann-like Domain"/>
    <property type="match status" value="1"/>
</dbReference>
<comment type="similarity">
    <text evidence="1">Belongs to the short-chain dehydrogenases/reductases (SDR) family.</text>
</comment>